<dbReference type="PANTHER" id="PTHR36121">
    <property type="entry name" value="PROTEIN SXY"/>
    <property type="match status" value="1"/>
</dbReference>
<gene>
    <name evidence="2" type="ORF">SBX64_02830</name>
</gene>
<comment type="caution">
    <text evidence="2">The sequence shown here is derived from an EMBL/GenBank/DDBJ whole genome shotgun (WGS) entry which is preliminary data.</text>
</comment>
<dbReference type="InterPro" id="IPR007077">
    <property type="entry name" value="TfoX_C"/>
</dbReference>
<proteinExistence type="predicted"/>
<dbReference type="PANTHER" id="PTHR36121:SF1">
    <property type="entry name" value="PROTEIN SXY"/>
    <property type="match status" value="1"/>
</dbReference>
<dbReference type="RefSeq" id="WP_318584281.1">
    <property type="nucleotide sequence ID" value="NZ_JAWRCP010000001.1"/>
</dbReference>
<accession>A0ABU4IQ20</accession>
<evidence type="ECO:0000313" key="2">
    <source>
        <dbReference type="EMBL" id="MDW6091490.1"/>
    </source>
</evidence>
<dbReference type="InterPro" id="IPR047525">
    <property type="entry name" value="TfoX-like"/>
</dbReference>
<evidence type="ECO:0000259" key="1">
    <source>
        <dbReference type="Pfam" id="PF04994"/>
    </source>
</evidence>
<protein>
    <submittedName>
        <fullName evidence="2">TfoX/Sxy family protein</fullName>
    </submittedName>
</protein>
<keyword evidence="3" id="KW-1185">Reference proteome</keyword>
<dbReference type="Proteomes" id="UP001279860">
    <property type="component" value="Unassembled WGS sequence"/>
</dbReference>
<name>A0ABU4IQ20_9VIBR</name>
<dbReference type="EMBL" id="JAWRCP010000001">
    <property type="protein sequence ID" value="MDW6091490.1"/>
    <property type="molecule type" value="Genomic_DNA"/>
</dbReference>
<dbReference type="Gene3D" id="1.10.150.20">
    <property type="entry name" value="5' to 3' exonuclease, C-terminal subdomain"/>
    <property type="match status" value="1"/>
</dbReference>
<sequence length="100" mass="10969">MQQLRDLQGLGPKSEQMLVAAGIASVASLRELGAVAAYIRVCRHAQVKPSLNLLYALVGALEGEHWLTIAKQQKADLIMQLEGFEQLEKFFAEAGEPLHL</sequence>
<reference evidence="2 3" key="1">
    <citation type="submission" date="2023-11" db="EMBL/GenBank/DDBJ databases">
        <title>Plant-associative lifestyle of Vibrio porteresiae and its evolutionary dynamics.</title>
        <authorList>
            <person name="Rameshkumar N."/>
            <person name="Kirti K."/>
        </authorList>
    </citation>
    <scope>NUCLEOTIDE SEQUENCE [LARGE SCALE GENOMIC DNA]</scope>
    <source>
        <strain evidence="2 3">MSSRF7</strain>
    </source>
</reference>
<dbReference type="Pfam" id="PF04994">
    <property type="entry name" value="TfoX_C"/>
    <property type="match status" value="1"/>
</dbReference>
<feature type="domain" description="TfoX C-terminal" evidence="1">
    <location>
        <begin position="2"/>
        <end position="80"/>
    </location>
</feature>
<evidence type="ECO:0000313" key="3">
    <source>
        <dbReference type="Proteomes" id="UP001279860"/>
    </source>
</evidence>
<organism evidence="2 3">
    <name type="scientific">Vibrio rhizosphaerae</name>
    <dbReference type="NCBI Taxonomy" id="398736"/>
    <lineage>
        <taxon>Bacteria</taxon>
        <taxon>Pseudomonadati</taxon>
        <taxon>Pseudomonadota</taxon>
        <taxon>Gammaproteobacteria</taxon>
        <taxon>Vibrionales</taxon>
        <taxon>Vibrionaceae</taxon>
        <taxon>Vibrio</taxon>
    </lineage>
</organism>